<evidence type="ECO:0000256" key="2">
    <source>
        <dbReference type="ARBA" id="ARBA00010145"/>
    </source>
</evidence>
<reference evidence="9" key="2">
    <citation type="journal article" date="2007" name="Science">
        <title>Draft genome sequence of the sexually transmitted pathogen Trichomonas vaginalis.</title>
        <authorList>
            <person name="Carlton J.M."/>
            <person name="Hirt R.P."/>
            <person name="Silva J.C."/>
            <person name="Delcher A.L."/>
            <person name="Schatz M."/>
            <person name="Zhao Q."/>
            <person name="Wortman J.R."/>
            <person name="Bidwell S.L."/>
            <person name="Alsmark U.C.M."/>
            <person name="Besteiro S."/>
            <person name="Sicheritz-Ponten T."/>
            <person name="Noel C.J."/>
            <person name="Dacks J.B."/>
            <person name="Foster P.G."/>
            <person name="Simillion C."/>
            <person name="Van de Peer Y."/>
            <person name="Miranda-Saavedra D."/>
            <person name="Barton G.J."/>
            <person name="Westrop G.D."/>
            <person name="Mueller S."/>
            <person name="Dessi D."/>
            <person name="Fiori P.L."/>
            <person name="Ren Q."/>
            <person name="Paulsen I."/>
            <person name="Zhang H."/>
            <person name="Bastida-Corcuera F.D."/>
            <person name="Simoes-Barbosa A."/>
            <person name="Brown M.T."/>
            <person name="Hayes R.D."/>
            <person name="Mukherjee M."/>
            <person name="Okumura C.Y."/>
            <person name="Schneider R."/>
            <person name="Smith A.J."/>
            <person name="Vanacova S."/>
            <person name="Villalvazo M."/>
            <person name="Haas B.J."/>
            <person name="Pertea M."/>
            <person name="Feldblyum T.V."/>
            <person name="Utterback T.R."/>
            <person name="Shu C.L."/>
            <person name="Osoegawa K."/>
            <person name="de Jong P.J."/>
            <person name="Hrdy I."/>
            <person name="Horvathova L."/>
            <person name="Zubacova Z."/>
            <person name="Dolezal P."/>
            <person name="Malik S.B."/>
            <person name="Logsdon J.M. Jr."/>
            <person name="Henze K."/>
            <person name="Gupta A."/>
            <person name="Wang C.C."/>
            <person name="Dunne R.L."/>
            <person name="Upcroft J.A."/>
            <person name="Upcroft P."/>
            <person name="White O."/>
            <person name="Salzberg S.L."/>
            <person name="Tang P."/>
            <person name="Chiu C.-H."/>
            <person name="Lee Y.-S."/>
            <person name="Embley T.M."/>
            <person name="Coombs G.H."/>
            <person name="Mottram J.C."/>
            <person name="Tachezy J."/>
            <person name="Fraser-Liggett C.M."/>
            <person name="Johnson P.J."/>
        </authorList>
    </citation>
    <scope>NUCLEOTIDE SEQUENCE [LARGE SCALE GENOMIC DNA]</scope>
    <source>
        <strain evidence="9">G3</strain>
    </source>
</reference>
<feature type="transmembrane region" description="Helical" evidence="8">
    <location>
        <begin position="126"/>
        <end position="150"/>
    </location>
</feature>
<dbReference type="PANTHER" id="PTHR36838">
    <property type="entry name" value="AUXIN EFFLUX CARRIER FAMILY PROTEIN"/>
    <property type="match status" value="1"/>
</dbReference>
<evidence type="ECO:0000256" key="3">
    <source>
        <dbReference type="ARBA" id="ARBA00022448"/>
    </source>
</evidence>
<dbReference type="InterPro" id="IPR038770">
    <property type="entry name" value="Na+/solute_symporter_sf"/>
</dbReference>
<evidence type="ECO:0000256" key="6">
    <source>
        <dbReference type="ARBA" id="ARBA00022989"/>
    </source>
</evidence>
<dbReference type="Gene3D" id="1.20.1530.20">
    <property type="match status" value="1"/>
</dbReference>
<dbReference type="InterPro" id="IPR004776">
    <property type="entry name" value="Mem_transp_PIN-like"/>
</dbReference>
<dbReference type="GO" id="GO:0005886">
    <property type="term" value="C:plasma membrane"/>
    <property type="evidence" value="ECO:0007669"/>
    <property type="project" value="UniProtKB-SubCell"/>
</dbReference>
<protein>
    <submittedName>
        <fullName evidence="9">Auxin Efflux Carrier family protein</fullName>
    </submittedName>
</protein>
<gene>
    <name evidence="9" type="ORF">TVAG_307740</name>
</gene>
<dbReference type="GO" id="GO:0055085">
    <property type="term" value="P:transmembrane transport"/>
    <property type="evidence" value="ECO:0007669"/>
    <property type="project" value="InterPro"/>
</dbReference>
<feature type="transmembrane region" description="Helical" evidence="8">
    <location>
        <begin position="36"/>
        <end position="55"/>
    </location>
</feature>
<comment type="similarity">
    <text evidence="2">Belongs to the auxin efflux carrier (TC 2.A.69) family.</text>
</comment>
<feature type="transmembrane region" description="Helical" evidence="8">
    <location>
        <begin position="244"/>
        <end position="266"/>
    </location>
</feature>
<dbReference type="InParanoid" id="A2F427"/>
<dbReference type="RefSeq" id="XP_001313257.1">
    <property type="nucleotide sequence ID" value="XM_001313256.1"/>
</dbReference>
<keyword evidence="5 8" id="KW-0812">Transmembrane</keyword>
<dbReference type="KEGG" id="tva:4758147"/>
<proteinExistence type="inferred from homology"/>
<comment type="subcellular location">
    <subcellularLocation>
        <location evidence="1">Cell membrane</location>
        <topology evidence="1">Multi-pass membrane protein</topology>
    </subcellularLocation>
</comment>
<keyword evidence="3" id="KW-0813">Transport</keyword>
<dbReference type="VEuPathDB" id="TrichDB:TVAGG3_0688590"/>
<dbReference type="Proteomes" id="UP000001542">
    <property type="component" value="Unassembled WGS sequence"/>
</dbReference>
<keyword evidence="6 8" id="KW-1133">Transmembrane helix</keyword>
<evidence type="ECO:0000256" key="4">
    <source>
        <dbReference type="ARBA" id="ARBA00022475"/>
    </source>
</evidence>
<feature type="transmembrane region" description="Helical" evidence="8">
    <location>
        <begin position="214"/>
        <end position="237"/>
    </location>
</feature>
<evidence type="ECO:0000256" key="8">
    <source>
        <dbReference type="SAM" id="Phobius"/>
    </source>
</evidence>
<evidence type="ECO:0000256" key="7">
    <source>
        <dbReference type="ARBA" id="ARBA00023136"/>
    </source>
</evidence>
<keyword evidence="4" id="KW-1003">Cell membrane</keyword>
<feature type="transmembrane region" description="Helical" evidence="8">
    <location>
        <begin position="95"/>
        <end position="120"/>
    </location>
</feature>
<sequence>MNYLPVISNGADLLLLIAVGYFLVKLKVIAFSTIAATNRFLLTMCFPLLIFRSVAKSKFGNINFTPMVIGACIVIGNYILCAVVVFFVKTKKFYYYLSTALPVCYTNYLIIGLPFFHVIWPGLDDSMVTIINLTNDIIAIPIFLIMLNIYQVQEHNRVHQEKHNGQIEKFSFKLILTIIRNIIMNPIMFGNIISFIWCATGWEIPTYLMSFANLAANGVLGLCLICVGGFLSQFALVACPWPQFIFMLLMRHISMPFVGALACYIFKVKPLLARQCTLVASLPSATASFLLSHNANTGPGASSTMIFFSTVFCVPALIGWLYVLDKLHIFVDE</sequence>
<feature type="transmembrane region" description="Helical" evidence="8">
    <location>
        <begin position="67"/>
        <end position="88"/>
    </location>
</feature>
<feature type="transmembrane region" description="Helical" evidence="8">
    <location>
        <begin position="304"/>
        <end position="323"/>
    </location>
</feature>
<keyword evidence="10" id="KW-1185">Reference proteome</keyword>
<dbReference type="EMBL" id="DS113605">
    <property type="protein sequence ID" value="EAY00328.1"/>
    <property type="molecule type" value="Genomic_DNA"/>
</dbReference>
<evidence type="ECO:0000256" key="1">
    <source>
        <dbReference type="ARBA" id="ARBA00004651"/>
    </source>
</evidence>
<evidence type="ECO:0000313" key="10">
    <source>
        <dbReference type="Proteomes" id="UP000001542"/>
    </source>
</evidence>
<organism evidence="9 10">
    <name type="scientific">Trichomonas vaginalis (strain ATCC PRA-98 / G3)</name>
    <dbReference type="NCBI Taxonomy" id="412133"/>
    <lineage>
        <taxon>Eukaryota</taxon>
        <taxon>Metamonada</taxon>
        <taxon>Parabasalia</taxon>
        <taxon>Trichomonadida</taxon>
        <taxon>Trichomonadidae</taxon>
        <taxon>Trichomonas</taxon>
    </lineage>
</organism>
<dbReference type="VEuPathDB" id="TrichDB:TVAG_307740"/>
<feature type="transmembrane region" description="Helical" evidence="8">
    <location>
        <begin position="6"/>
        <end position="24"/>
    </location>
</feature>
<dbReference type="SMR" id="A2F427"/>
<dbReference type="AlphaFoldDB" id="A2F427"/>
<feature type="transmembrane region" description="Helical" evidence="8">
    <location>
        <begin position="182"/>
        <end position="202"/>
    </location>
</feature>
<dbReference type="OrthoDB" id="2133778at2759"/>
<dbReference type="Pfam" id="PF03547">
    <property type="entry name" value="Mem_trans"/>
    <property type="match status" value="1"/>
</dbReference>
<keyword evidence="7 8" id="KW-0472">Membrane</keyword>
<dbReference type="PANTHER" id="PTHR36838:SF3">
    <property type="entry name" value="TRANSPORTER AUXIN EFFLUX CARRIER EC FAMILY"/>
    <property type="match status" value="1"/>
</dbReference>
<reference evidence="9" key="1">
    <citation type="submission" date="2006-10" db="EMBL/GenBank/DDBJ databases">
        <authorList>
            <person name="Amadeo P."/>
            <person name="Zhao Q."/>
            <person name="Wortman J."/>
            <person name="Fraser-Liggett C."/>
            <person name="Carlton J."/>
        </authorList>
    </citation>
    <scope>NUCLEOTIDE SEQUENCE</scope>
    <source>
        <strain evidence="9">G3</strain>
    </source>
</reference>
<accession>A2F427</accession>
<evidence type="ECO:0000256" key="5">
    <source>
        <dbReference type="ARBA" id="ARBA00022692"/>
    </source>
</evidence>
<evidence type="ECO:0000313" key="9">
    <source>
        <dbReference type="EMBL" id="EAY00328.1"/>
    </source>
</evidence>
<name>A2F427_TRIV3</name>